<comment type="subcellular location">
    <subcellularLocation>
        <location evidence="11">Zymogen granule</location>
    </subcellularLocation>
</comment>
<dbReference type="GO" id="GO:0006508">
    <property type="term" value="P:proteolysis"/>
    <property type="evidence" value="ECO:0007669"/>
    <property type="project" value="UniProtKB-KW"/>
</dbReference>
<comment type="caution">
    <text evidence="12">Lacks conserved residue(s) required for the propagation of feature annotation.</text>
</comment>
<dbReference type="AlphaFoldDB" id="A0A3P8WDI6"/>
<feature type="binding site" evidence="12">
    <location>
        <position position="161"/>
    </location>
    <ligand>
        <name>Zn(2+)</name>
        <dbReference type="ChEBI" id="CHEBI:29105"/>
        <note>catalytic</note>
    </ligand>
</feature>
<evidence type="ECO:0000256" key="13">
    <source>
        <dbReference type="RuleBase" id="RU361183"/>
    </source>
</evidence>
<evidence type="ECO:0000256" key="5">
    <source>
        <dbReference type="ARBA" id="ARBA00022833"/>
    </source>
</evidence>
<accession>A0A3P8WDI6</accession>
<keyword evidence="6 12" id="KW-0482">Metalloprotease</keyword>
<evidence type="ECO:0000256" key="12">
    <source>
        <dbReference type="PROSITE-ProRule" id="PRU01211"/>
    </source>
</evidence>
<dbReference type="PANTHER" id="PTHR10127">
    <property type="entry name" value="DISCOIDIN, CUB, EGF, LAMININ , AND ZINC METALLOPROTEASE DOMAIN CONTAINING"/>
    <property type="match status" value="1"/>
</dbReference>
<evidence type="ECO:0000256" key="9">
    <source>
        <dbReference type="ARBA" id="ARBA00023180"/>
    </source>
</evidence>
<dbReference type="PANTHER" id="PTHR10127:SF780">
    <property type="entry name" value="METALLOENDOPEPTIDASE"/>
    <property type="match status" value="1"/>
</dbReference>
<dbReference type="GO" id="GO:0008270">
    <property type="term" value="F:zinc ion binding"/>
    <property type="evidence" value="ECO:0007669"/>
    <property type="project" value="UniProtKB-UniRule"/>
</dbReference>
<reference evidence="15" key="2">
    <citation type="submission" date="2025-08" db="UniProtKB">
        <authorList>
            <consortium name="Ensembl"/>
        </authorList>
    </citation>
    <scope>IDENTIFICATION</scope>
</reference>
<evidence type="ECO:0000256" key="6">
    <source>
        <dbReference type="ARBA" id="ARBA00023049"/>
    </source>
</evidence>
<feature type="binding site" evidence="12">
    <location>
        <position position="151"/>
    </location>
    <ligand>
        <name>Zn(2+)</name>
        <dbReference type="ChEBI" id="CHEBI:29105"/>
        <note>catalytic</note>
    </ligand>
</feature>
<dbReference type="SMART" id="SM00235">
    <property type="entry name" value="ZnMc"/>
    <property type="match status" value="1"/>
</dbReference>
<evidence type="ECO:0000256" key="11">
    <source>
        <dbReference type="ARBA" id="ARBA00024324"/>
    </source>
</evidence>
<dbReference type="PROSITE" id="PS51864">
    <property type="entry name" value="ASTACIN"/>
    <property type="match status" value="1"/>
</dbReference>
<dbReference type="Proteomes" id="UP000265120">
    <property type="component" value="Chromosome 11"/>
</dbReference>
<keyword evidence="2 12" id="KW-0479">Metal-binding</keyword>
<keyword evidence="5 12" id="KW-0862">Zinc</keyword>
<evidence type="ECO:0000313" key="16">
    <source>
        <dbReference type="Proteomes" id="UP000265120"/>
    </source>
</evidence>
<dbReference type="EC" id="3.4.24.-" evidence="13"/>
<feature type="active site" evidence="12">
    <location>
        <position position="152"/>
    </location>
</feature>
<evidence type="ECO:0000256" key="7">
    <source>
        <dbReference type="ARBA" id="ARBA00023145"/>
    </source>
</evidence>
<dbReference type="FunFam" id="3.40.390.10:FF:000040">
    <property type="entry name" value="Metalloendopeptidase"/>
    <property type="match status" value="1"/>
</dbReference>
<protein>
    <recommendedName>
        <fullName evidence="13">Metalloendopeptidase</fullName>
        <ecNumber evidence="13">3.4.24.-</ecNumber>
    </recommendedName>
</protein>
<sequence>MFEVSRSHVSEPHIIISTNYCSVFLDGVTINSKIISSNSPISHYMEEGDVMKSTKRNANVCSNCKWPKINGLVNVPYKLTEDFSSDEKQQIQNSMSSFHLNTCVRFVPQSTQSSWVNIVKNSGCWSWIGRTGGRQDLSLGSGCVTHGIIQHELIHALGFWHEQSRTDRDLYVRIHLENVLDGYQRNFDLHETNNLNVPYDYSSIMHYGSLDFSRNNRFTITPIQTSATIGQRVQMTENDILKINKLYDCDSYLHKDGEWDNKLGEPFTTKCPRGQAISHITR</sequence>
<keyword evidence="3" id="KW-0732">Signal</keyword>
<reference evidence="15" key="3">
    <citation type="submission" date="2025-09" db="UniProtKB">
        <authorList>
            <consortium name="Ensembl"/>
        </authorList>
    </citation>
    <scope>IDENTIFICATION</scope>
</reference>
<feature type="disulfide bond" evidence="12">
    <location>
        <begin position="61"/>
        <end position="64"/>
    </location>
</feature>
<keyword evidence="4 12" id="KW-0378">Hydrolase</keyword>
<feature type="domain" description="Peptidase M12A" evidence="14">
    <location>
        <begin position="57"/>
        <end position="250"/>
    </location>
</feature>
<evidence type="ECO:0000313" key="15">
    <source>
        <dbReference type="Ensembl" id="ENSCSEP00000022710.1"/>
    </source>
</evidence>
<keyword evidence="8 12" id="KW-1015">Disulfide bond</keyword>
<evidence type="ECO:0000256" key="3">
    <source>
        <dbReference type="ARBA" id="ARBA00022729"/>
    </source>
</evidence>
<reference evidence="15 16" key="1">
    <citation type="journal article" date="2014" name="Nat. Genet.">
        <title>Whole-genome sequence of a flatfish provides insights into ZW sex chromosome evolution and adaptation to a benthic lifestyle.</title>
        <authorList>
            <person name="Chen S."/>
            <person name="Zhang G."/>
            <person name="Shao C."/>
            <person name="Huang Q."/>
            <person name="Liu G."/>
            <person name="Zhang P."/>
            <person name="Song W."/>
            <person name="An N."/>
            <person name="Chalopin D."/>
            <person name="Volff J.N."/>
            <person name="Hong Y."/>
            <person name="Li Q."/>
            <person name="Sha Z."/>
            <person name="Zhou H."/>
            <person name="Xie M."/>
            <person name="Yu Q."/>
            <person name="Liu Y."/>
            <person name="Xiang H."/>
            <person name="Wang N."/>
            <person name="Wu K."/>
            <person name="Yang C."/>
            <person name="Zhou Q."/>
            <person name="Liao X."/>
            <person name="Yang L."/>
            <person name="Hu Q."/>
            <person name="Zhang J."/>
            <person name="Meng L."/>
            <person name="Jin L."/>
            <person name="Tian Y."/>
            <person name="Lian J."/>
            <person name="Yang J."/>
            <person name="Miao G."/>
            <person name="Liu S."/>
            <person name="Liang Z."/>
            <person name="Yan F."/>
            <person name="Li Y."/>
            <person name="Sun B."/>
            <person name="Zhang H."/>
            <person name="Zhang J."/>
            <person name="Zhu Y."/>
            <person name="Du M."/>
            <person name="Zhao Y."/>
            <person name="Schartl M."/>
            <person name="Tang Q."/>
            <person name="Wang J."/>
        </authorList>
    </citation>
    <scope>NUCLEOTIDE SEQUENCE</scope>
</reference>
<proteinExistence type="predicted"/>
<name>A0A3P8WDI6_CYNSE</name>
<keyword evidence="1 12" id="KW-0645">Protease</keyword>
<organism evidence="15 16">
    <name type="scientific">Cynoglossus semilaevis</name>
    <name type="common">Tongue sole</name>
    <dbReference type="NCBI Taxonomy" id="244447"/>
    <lineage>
        <taxon>Eukaryota</taxon>
        <taxon>Metazoa</taxon>
        <taxon>Chordata</taxon>
        <taxon>Craniata</taxon>
        <taxon>Vertebrata</taxon>
        <taxon>Euteleostomi</taxon>
        <taxon>Actinopterygii</taxon>
        <taxon>Neopterygii</taxon>
        <taxon>Teleostei</taxon>
        <taxon>Neoteleostei</taxon>
        <taxon>Acanthomorphata</taxon>
        <taxon>Carangaria</taxon>
        <taxon>Pleuronectiformes</taxon>
        <taxon>Pleuronectoidei</taxon>
        <taxon>Cynoglossidae</taxon>
        <taxon>Cynoglossinae</taxon>
        <taxon>Cynoglossus</taxon>
    </lineage>
</organism>
<evidence type="ECO:0000256" key="1">
    <source>
        <dbReference type="ARBA" id="ARBA00022670"/>
    </source>
</evidence>
<keyword evidence="10" id="KW-0968">Cytoplasmic vesicle</keyword>
<dbReference type="OMA" id="NCEISAP"/>
<evidence type="ECO:0000256" key="8">
    <source>
        <dbReference type="ARBA" id="ARBA00023157"/>
    </source>
</evidence>
<dbReference type="GO" id="GO:0042588">
    <property type="term" value="C:zymogen granule"/>
    <property type="evidence" value="ECO:0007669"/>
    <property type="project" value="UniProtKB-SubCell"/>
</dbReference>
<dbReference type="GO" id="GO:0004222">
    <property type="term" value="F:metalloendopeptidase activity"/>
    <property type="evidence" value="ECO:0007669"/>
    <property type="project" value="UniProtKB-UniRule"/>
</dbReference>
<dbReference type="GeneTree" id="ENSGT00940000154856"/>
<keyword evidence="16" id="KW-1185">Reference proteome</keyword>
<evidence type="ECO:0000259" key="14">
    <source>
        <dbReference type="PROSITE" id="PS51864"/>
    </source>
</evidence>
<dbReference type="Gene3D" id="3.40.390.10">
    <property type="entry name" value="Collagenase (Catalytic Domain)"/>
    <property type="match status" value="1"/>
</dbReference>
<dbReference type="InterPro" id="IPR001506">
    <property type="entry name" value="Peptidase_M12A"/>
</dbReference>
<feature type="binding site" evidence="12">
    <location>
        <position position="155"/>
    </location>
    <ligand>
        <name>Zn(2+)</name>
        <dbReference type="ChEBI" id="CHEBI:29105"/>
        <note>catalytic</note>
    </ligand>
</feature>
<evidence type="ECO:0000256" key="2">
    <source>
        <dbReference type="ARBA" id="ARBA00022723"/>
    </source>
</evidence>
<keyword evidence="7" id="KW-0865">Zymogen</keyword>
<dbReference type="SUPFAM" id="SSF55486">
    <property type="entry name" value="Metalloproteases ('zincins'), catalytic domain"/>
    <property type="match status" value="1"/>
</dbReference>
<evidence type="ECO:0000256" key="10">
    <source>
        <dbReference type="ARBA" id="ARBA00023329"/>
    </source>
</evidence>
<keyword evidence="9" id="KW-0325">Glycoprotein</keyword>
<dbReference type="Ensembl" id="ENSCSET00000023002.1">
    <property type="protein sequence ID" value="ENSCSEP00000022710.1"/>
    <property type="gene ID" value="ENSCSEG00000014472.1"/>
</dbReference>
<dbReference type="InterPro" id="IPR024079">
    <property type="entry name" value="MetalloPept_cat_dom_sf"/>
</dbReference>
<comment type="cofactor">
    <cofactor evidence="12 13">
        <name>Zn(2+)</name>
        <dbReference type="ChEBI" id="CHEBI:29105"/>
    </cofactor>
    <text evidence="12 13">Binds 1 zinc ion per subunit.</text>
</comment>
<dbReference type="InterPro" id="IPR006026">
    <property type="entry name" value="Peptidase_Metallo"/>
</dbReference>
<dbReference type="Pfam" id="PF01400">
    <property type="entry name" value="Astacin"/>
    <property type="match status" value="1"/>
</dbReference>
<evidence type="ECO:0000256" key="4">
    <source>
        <dbReference type="ARBA" id="ARBA00022801"/>
    </source>
</evidence>
<dbReference type="PRINTS" id="PR00480">
    <property type="entry name" value="ASTACIN"/>
</dbReference>